<protein>
    <submittedName>
        <fullName evidence="2">Uncharacterized protein</fullName>
    </submittedName>
</protein>
<feature type="region of interest" description="Disordered" evidence="1">
    <location>
        <begin position="217"/>
        <end position="328"/>
    </location>
</feature>
<accession>A0A8H3J0A0</accession>
<reference evidence="2" key="1">
    <citation type="submission" date="2021-03" db="EMBL/GenBank/DDBJ databases">
        <authorList>
            <person name="Tagirdzhanova G."/>
        </authorList>
    </citation>
    <scope>NUCLEOTIDE SEQUENCE</scope>
</reference>
<organism evidence="2 3">
    <name type="scientific">Imshaugia aleurites</name>
    <dbReference type="NCBI Taxonomy" id="172621"/>
    <lineage>
        <taxon>Eukaryota</taxon>
        <taxon>Fungi</taxon>
        <taxon>Dikarya</taxon>
        <taxon>Ascomycota</taxon>
        <taxon>Pezizomycotina</taxon>
        <taxon>Lecanoromycetes</taxon>
        <taxon>OSLEUM clade</taxon>
        <taxon>Lecanoromycetidae</taxon>
        <taxon>Lecanorales</taxon>
        <taxon>Lecanorineae</taxon>
        <taxon>Parmeliaceae</taxon>
        <taxon>Imshaugia</taxon>
    </lineage>
</organism>
<comment type="caution">
    <text evidence="2">The sequence shown here is derived from an EMBL/GenBank/DDBJ whole genome shotgun (WGS) entry which is preliminary data.</text>
</comment>
<dbReference type="AlphaFoldDB" id="A0A8H3J0A0"/>
<dbReference type="EMBL" id="CAJPDT010000101">
    <property type="protein sequence ID" value="CAF9937659.1"/>
    <property type="molecule type" value="Genomic_DNA"/>
</dbReference>
<evidence type="ECO:0000313" key="2">
    <source>
        <dbReference type="EMBL" id="CAF9937659.1"/>
    </source>
</evidence>
<dbReference type="Proteomes" id="UP000664534">
    <property type="component" value="Unassembled WGS sequence"/>
</dbReference>
<dbReference type="OrthoDB" id="5345101at2759"/>
<evidence type="ECO:0000313" key="3">
    <source>
        <dbReference type="Proteomes" id="UP000664534"/>
    </source>
</evidence>
<name>A0A8H3J0A0_9LECA</name>
<keyword evidence="3" id="KW-1185">Reference proteome</keyword>
<feature type="compositionally biased region" description="Acidic residues" evidence="1">
    <location>
        <begin position="233"/>
        <end position="243"/>
    </location>
</feature>
<gene>
    <name evidence="2" type="ORF">IMSHALPRED_000495</name>
</gene>
<proteinExistence type="predicted"/>
<evidence type="ECO:0000256" key="1">
    <source>
        <dbReference type="SAM" id="MobiDB-lite"/>
    </source>
</evidence>
<sequence length="350" mass="39164">MGISDMGDFQYQDLLDPKLLINSVDPAAQGSSFDDIFPFGILGGDSADAPQADATFNFDGFEFDPQEFQGVDGGVAIPTTPLSSFPDQRYVSTPKTQTHASSVWRPLQQPVQQFHYPDPEILSHSTPYYPLQPLHSASANNFREMTPPGQQLSSIDHSLFLHGNAGRSPAAVGMLPYEPIQTYQNNEAFNPEDLALSEIPEDLIEAAIREGWALSADKNTQRTNDPYVPDPGNESDSDMFDSDGEYKPSLSSAKAKTSRRSKPSSKSQARLRNGEVKKGRPCAKPQTAERMKINQRRMDGYYRRKYQEGNLEKARQQSRESYWRRKQRKIEAGEKVKSYKAPGNGRIHKV</sequence>
<feature type="compositionally biased region" description="Basic and acidic residues" evidence="1">
    <location>
        <begin position="287"/>
        <end position="328"/>
    </location>
</feature>